<dbReference type="Proteomes" id="UP000070572">
    <property type="component" value="Unassembled WGS sequence"/>
</dbReference>
<evidence type="ECO:0000313" key="1">
    <source>
        <dbReference type="EMBL" id="KXB80329.1"/>
    </source>
</evidence>
<organism evidence="1 2">
    <name type="scientific">Varibaculum cambriense</name>
    <dbReference type="NCBI Taxonomy" id="184870"/>
    <lineage>
        <taxon>Bacteria</taxon>
        <taxon>Bacillati</taxon>
        <taxon>Actinomycetota</taxon>
        <taxon>Actinomycetes</taxon>
        <taxon>Actinomycetales</taxon>
        <taxon>Actinomycetaceae</taxon>
        <taxon>Varibaculum</taxon>
    </lineage>
</organism>
<accession>A0AB34WYX2</accession>
<dbReference type="AlphaFoldDB" id="A0AB34WYX2"/>
<name>A0AB34WYX2_9ACTO</name>
<protein>
    <submittedName>
        <fullName evidence="1">Uncharacterized protein</fullName>
    </submittedName>
</protein>
<reference evidence="1 2" key="1">
    <citation type="submission" date="2016-01" db="EMBL/GenBank/DDBJ databases">
        <authorList>
            <person name="Mitreva M."/>
            <person name="Pepin K.H."/>
            <person name="Mihindukulasuriya K.A."/>
            <person name="Fulton R."/>
            <person name="Fronick C."/>
            <person name="O'Laughlin M."/>
            <person name="Miner T."/>
            <person name="Herter B."/>
            <person name="Rosa B.A."/>
            <person name="Cordes M."/>
            <person name="Tomlinson C."/>
            <person name="Wollam A."/>
            <person name="Palsikar V.B."/>
            <person name="Mardis E.R."/>
            <person name="Wilson R.K."/>
        </authorList>
    </citation>
    <scope>NUCLEOTIDE SEQUENCE [LARGE SCALE GENOMIC DNA]</scope>
    <source>
        <strain evidence="1 2">DNF00696</strain>
    </source>
</reference>
<gene>
    <name evidence="1" type="ORF">HMPREF1862_01319</name>
</gene>
<sequence>MLTPGILSRTQTLELRQLREITNPAELTRDILRYQSILTGLAKTSTEQLLAKTEETREKRKNKLTIGIKTHAAQKVSRSN</sequence>
<proteinExistence type="predicted"/>
<dbReference type="EMBL" id="LSDN01000016">
    <property type="protein sequence ID" value="KXB80329.1"/>
    <property type="molecule type" value="Genomic_DNA"/>
</dbReference>
<evidence type="ECO:0000313" key="2">
    <source>
        <dbReference type="Proteomes" id="UP000070572"/>
    </source>
</evidence>
<comment type="caution">
    <text evidence="1">The sequence shown here is derived from an EMBL/GenBank/DDBJ whole genome shotgun (WGS) entry which is preliminary data.</text>
</comment>